<sequence>MQGKADVGATSSKTDFSEYAREAVREKFRPFSREFILQLVPTSAEVTMDPAKAPRSLRKTMVIDKRRVVNYHNKQSPLATTTTKPSHHHHPAMSQAGQAIQSTMDNTFAQMPQTDDEMVELIKLVVEVVRKDQLAGDLREFQKQEEFEFKTLPRHKERMAEIDRWMSVSRAQQQKSKRENPSRFDWGDYHGDLATTRYFYLYFQGT</sequence>
<proteinExistence type="predicted"/>
<dbReference type="RefSeq" id="XP_013959943.1">
    <property type="nucleotide sequence ID" value="XM_014104468.1"/>
</dbReference>
<protein>
    <submittedName>
        <fullName evidence="1">Uncharacterized protein</fullName>
    </submittedName>
</protein>
<dbReference type="InParanoid" id="G9MJT1"/>
<gene>
    <name evidence="1" type="ORF">TRIVIDRAFT_198688</name>
</gene>
<keyword evidence="2" id="KW-1185">Reference proteome</keyword>
<evidence type="ECO:0000313" key="1">
    <source>
        <dbReference type="EMBL" id="EHK25742.1"/>
    </source>
</evidence>
<name>G9MJT1_HYPVG</name>
<dbReference type="GeneID" id="25790040"/>
<dbReference type="VEuPathDB" id="FungiDB:TRIVIDRAFT_198688"/>
<dbReference type="HOGENOM" id="CLU_1332086_0_0_1"/>
<dbReference type="EMBL" id="ABDF02000003">
    <property type="protein sequence ID" value="EHK25742.1"/>
    <property type="molecule type" value="Genomic_DNA"/>
</dbReference>
<reference evidence="1 2" key="1">
    <citation type="journal article" date="2011" name="Genome Biol.">
        <title>Comparative genome sequence analysis underscores mycoparasitism as the ancestral life style of Trichoderma.</title>
        <authorList>
            <person name="Kubicek C.P."/>
            <person name="Herrera-Estrella A."/>
            <person name="Seidl-Seiboth V."/>
            <person name="Martinez D.A."/>
            <person name="Druzhinina I.S."/>
            <person name="Thon M."/>
            <person name="Zeilinger S."/>
            <person name="Casas-Flores S."/>
            <person name="Horwitz B.A."/>
            <person name="Mukherjee P.K."/>
            <person name="Mukherjee M."/>
            <person name="Kredics L."/>
            <person name="Alcaraz L.D."/>
            <person name="Aerts A."/>
            <person name="Antal Z."/>
            <person name="Atanasova L."/>
            <person name="Cervantes-Badillo M.G."/>
            <person name="Challacombe J."/>
            <person name="Chertkov O."/>
            <person name="McCluskey K."/>
            <person name="Coulpier F."/>
            <person name="Deshpande N."/>
            <person name="von Doehren H."/>
            <person name="Ebbole D.J."/>
            <person name="Esquivel-Naranjo E.U."/>
            <person name="Fekete E."/>
            <person name="Flipphi M."/>
            <person name="Glaser F."/>
            <person name="Gomez-Rodriguez E.Y."/>
            <person name="Gruber S."/>
            <person name="Han C."/>
            <person name="Henrissat B."/>
            <person name="Hermosa R."/>
            <person name="Hernandez-Onate M."/>
            <person name="Karaffa L."/>
            <person name="Kosti I."/>
            <person name="Le Crom S."/>
            <person name="Lindquist E."/>
            <person name="Lucas S."/>
            <person name="Luebeck M."/>
            <person name="Luebeck P.S."/>
            <person name="Margeot A."/>
            <person name="Metz B."/>
            <person name="Misra M."/>
            <person name="Nevalainen H."/>
            <person name="Omann M."/>
            <person name="Packer N."/>
            <person name="Perrone G."/>
            <person name="Uresti-Rivera E.E."/>
            <person name="Salamov A."/>
            <person name="Schmoll M."/>
            <person name="Seiboth B."/>
            <person name="Shapiro H."/>
            <person name="Sukno S."/>
            <person name="Tamayo-Ramos J.A."/>
            <person name="Tisch D."/>
            <person name="Wiest A."/>
            <person name="Wilkinson H.H."/>
            <person name="Zhang M."/>
            <person name="Coutinho P.M."/>
            <person name="Kenerley C.M."/>
            <person name="Monte E."/>
            <person name="Baker S.E."/>
            <person name="Grigoriev I.V."/>
        </authorList>
    </citation>
    <scope>NUCLEOTIDE SEQUENCE [LARGE SCALE GENOMIC DNA]</scope>
    <source>
        <strain evidence="2">Gv29-8 / FGSC 10586</strain>
    </source>
</reference>
<dbReference type="AlphaFoldDB" id="G9MJT1"/>
<evidence type="ECO:0000313" key="2">
    <source>
        <dbReference type="Proteomes" id="UP000007115"/>
    </source>
</evidence>
<accession>G9MJT1</accession>
<comment type="caution">
    <text evidence="1">The sequence shown here is derived from an EMBL/GenBank/DDBJ whole genome shotgun (WGS) entry which is preliminary data.</text>
</comment>
<organism evidence="1 2">
    <name type="scientific">Hypocrea virens (strain Gv29-8 / FGSC 10586)</name>
    <name type="common">Gliocladium virens</name>
    <name type="synonym">Trichoderma virens</name>
    <dbReference type="NCBI Taxonomy" id="413071"/>
    <lineage>
        <taxon>Eukaryota</taxon>
        <taxon>Fungi</taxon>
        <taxon>Dikarya</taxon>
        <taxon>Ascomycota</taxon>
        <taxon>Pezizomycotina</taxon>
        <taxon>Sordariomycetes</taxon>
        <taxon>Hypocreomycetidae</taxon>
        <taxon>Hypocreales</taxon>
        <taxon>Hypocreaceae</taxon>
        <taxon>Trichoderma</taxon>
    </lineage>
</organism>
<dbReference type="Proteomes" id="UP000007115">
    <property type="component" value="Unassembled WGS sequence"/>
</dbReference>